<feature type="transmembrane region" description="Helical" evidence="1">
    <location>
        <begin position="101"/>
        <end position="119"/>
    </location>
</feature>
<name>A0A0C3PAX7_PHLG1</name>
<evidence type="ECO:0000313" key="4">
    <source>
        <dbReference type="Proteomes" id="UP000053257"/>
    </source>
</evidence>
<gene>
    <name evidence="3" type="ORF">PHLGIDRAFT_54537</name>
</gene>
<protein>
    <recommendedName>
        <fullName evidence="2">DUF6535 domain-containing protein</fullName>
    </recommendedName>
</protein>
<accession>A0A0C3PAX7</accession>
<feature type="transmembrane region" description="Helical" evidence="1">
    <location>
        <begin position="153"/>
        <end position="173"/>
    </location>
</feature>
<reference evidence="3 4" key="1">
    <citation type="journal article" date="2014" name="PLoS Genet.">
        <title>Analysis of the Phlebiopsis gigantea genome, transcriptome and secretome provides insight into its pioneer colonization strategies of wood.</title>
        <authorList>
            <person name="Hori C."/>
            <person name="Ishida T."/>
            <person name="Igarashi K."/>
            <person name="Samejima M."/>
            <person name="Suzuki H."/>
            <person name="Master E."/>
            <person name="Ferreira P."/>
            <person name="Ruiz-Duenas F.J."/>
            <person name="Held B."/>
            <person name="Canessa P."/>
            <person name="Larrondo L.F."/>
            <person name="Schmoll M."/>
            <person name="Druzhinina I.S."/>
            <person name="Kubicek C.P."/>
            <person name="Gaskell J.A."/>
            <person name="Kersten P."/>
            <person name="St John F."/>
            <person name="Glasner J."/>
            <person name="Sabat G."/>
            <person name="Splinter BonDurant S."/>
            <person name="Syed K."/>
            <person name="Yadav J."/>
            <person name="Mgbeahuruike A.C."/>
            <person name="Kovalchuk A."/>
            <person name="Asiegbu F.O."/>
            <person name="Lackner G."/>
            <person name="Hoffmeister D."/>
            <person name="Rencoret J."/>
            <person name="Gutierrez A."/>
            <person name="Sun H."/>
            <person name="Lindquist E."/>
            <person name="Barry K."/>
            <person name="Riley R."/>
            <person name="Grigoriev I.V."/>
            <person name="Henrissat B."/>
            <person name="Kues U."/>
            <person name="Berka R.M."/>
            <person name="Martinez A.T."/>
            <person name="Covert S.F."/>
            <person name="Blanchette R.A."/>
            <person name="Cullen D."/>
        </authorList>
    </citation>
    <scope>NUCLEOTIDE SEQUENCE [LARGE SCALE GENOMIC DNA]</scope>
    <source>
        <strain evidence="3 4">11061_1 CR5-6</strain>
    </source>
</reference>
<dbReference type="EMBL" id="KN840713">
    <property type="protein sequence ID" value="KIP02013.1"/>
    <property type="molecule type" value="Genomic_DNA"/>
</dbReference>
<feature type="transmembrane region" description="Helical" evidence="1">
    <location>
        <begin position="24"/>
        <end position="43"/>
    </location>
</feature>
<feature type="non-terminal residue" evidence="3">
    <location>
        <position position="1"/>
    </location>
</feature>
<dbReference type="InterPro" id="IPR045338">
    <property type="entry name" value="DUF6535"/>
</dbReference>
<dbReference type="Pfam" id="PF20153">
    <property type="entry name" value="DUF6535"/>
    <property type="match status" value="1"/>
</dbReference>
<dbReference type="OrthoDB" id="3269725at2759"/>
<sequence length="175" mass="20088">SWKNMAKIVRDVDEHKVQDYKEDIDTLLVFAGLFSAVLTAFLLESYTKLERDNGDEIVYLLRQGLMQNYSISNGYTNSTAFPCSPDSLFEPPFWAIRVNELWFASLVCSLATASLGMLVKQWLREYLAIERVSPQERLRARLYRNPAMVQWKVFEIAAILPLLLQVSLGLFFVGL</sequence>
<evidence type="ECO:0000259" key="2">
    <source>
        <dbReference type="Pfam" id="PF20153"/>
    </source>
</evidence>
<dbReference type="Proteomes" id="UP000053257">
    <property type="component" value="Unassembled WGS sequence"/>
</dbReference>
<evidence type="ECO:0000256" key="1">
    <source>
        <dbReference type="SAM" id="Phobius"/>
    </source>
</evidence>
<organism evidence="3 4">
    <name type="scientific">Phlebiopsis gigantea (strain 11061_1 CR5-6)</name>
    <name type="common">White-rot fungus</name>
    <name type="synonym">Peniophora gigantea</name>
    <dbReference type="NCBI Taxonomy" id="745531"/>
    <lineage>
        <taxon>Eukaryota</taxon>
        <taxon>Fungi</taxon>
        <taxon>Dikarya</taxon>
        <taxon>Basidiomycota</taxon>
        <taxon>Agaricomycotina</taxon>
        <taxon>Agaricomycetes</taxon>
        <taxon>Polyporales</taxon>
        <taxon>Phanerochaetaceae</taxon>
        <taxon>Phlebiopsis</taxon>
    </lineage>
</organism>
<dbReference type="AlphaFoldDB" id="A0A0C3PAX7"/>
<feature type="non-terminal residue" evidence="3">
    <location>
        <position position="175"/>
    </location>
</feature>
<feature type="domain" description="DUF6535" evidence="2">
    <location>
        <begin position="2"/>
        <end position="175"/>
    </location>
</feature>
<proteinExistence type="predicted"/>
<keyword evidence="1" id="KW-1133">Transmembrane helix</keyword>
<keyword evidence="1" id="KW-0472">Membrane</keyword>
<evidence type="ECO:0000313" key="3">
    <source>
        <dbReference type="EMBL" id="KIP02013.1"/>
    </source>
</evidence>
<keyword evidence="1" id="KW-0812">Transmembrane</keyword>
<dbReference type="HOGENOM" id="CLU_018688_1_2_1"/>
<keyword evidence="4" id="KW-1185">Reference proteome</keyword>